<comment type="caution">
    <text evidence="2">The sequence shown here is derived from an EMBL/GenBank/DDBJ whole genome shotgun (WGS) entry which is preliminary data.</text>
</comment>
<organism evidence="2 3">
    <name type="scientific">Enterobacter cancerogenus</name>
    <dbReference type="NCBI Taxonomy" id="69218"/>
    <lineage>
        <taxon>Bacteria</taxon>
        <taxon>Pseudomonadati</taxon>
        <taxon>Pseudomonadota</taxon>
        <taxon>Gammaproteobacteria</taxon>
        <taxon>Enterobacterales</taxon>
        <taxon>Enterobacteriaceae</taxon>
        <taxon>Enterobacter</taxon>
        <taxon>Enterobacter cloacae complex</taxon>
    </lineage>
</organism>
<dbReference type="EMBL" id="QGAL01000008">
    <property type="protein sequence ID" value="TKK15733.1"/>
    <property type="molecule type" value="Genomic_DNA"/>
</dbReference>
<proteinExistence type="predicted"/>
<evidence type="ECO:0000256" key="1">
    <source>
        <dbReference type="SAM" id="MobiDB-lite"/>
    </source>
</evidence>
<dbReference type="PROSITE" id="PS51257">
    <property type="entry name" value="PROKAR_LIPOPROTEIN"/>
    <property type="match status" value="1"/>
</dbReference>
<evidence type="ECO:0000313" key="2">
    <source>
        <dbReference type="EMBL" id="TKK15733.1"/>
    </source>
</evidence>
<feature type="region of interest" description="Disordered" evidence="1">
    <location>
        <begin position="74"/>
        <end position="108"/>
    </location>
</feature>
<evidence type="ECO:0008006" key="4">
    <source>
        <dbReference type="Google" id="ProtNLM"/>
    </source>
</evidence>
<feature type="compositionally biased region" description="Polar residues" evidence="1">
    <location>
        <begin position="97"/>
        <end position="108"/>
    </location>
</feature>
<sequence length="136" mass="14866">MNGKHIALFLGIALLGGCANTKTSPERHAYYFVSHKSSFVGGNYASSVSQNYRLNVPQFRELYARGKADRAAGRTQEEATAYAQSIRDQLKQDASTDHSFNGNASDTWTSGMEEKDAILFGNELAASYLDGYNGVQ</sequence>
<evidence type="ECO:0000313" key="3">
    <source>
        <dbReference type="Proteomes" id="UP000306327"/>
    </source>
</evidence>
<name>A0AB38P054_9ENTR</name>
<dbReference type="Proteomes" id="UP000306327">
    <property type="component" value="Unassembled WGS sequence"/>
</dbReference>
<dbReference type="RefSeq" id="WP_058610386.1">
    <property type="nucleotide sequence ID" value="NZ_CP082280.1"/>
</dbReference>
<dbReference type="AlphaFoldDB" id="A0AB38P054"/>
<dbReference type="NCBIfam" id="NF033828">
    <property type="entry name" value="entry_exc2_fam"/>
    <property type="match status" value="1"/>
</dbReference>
<reference evidence="2 3" key="1">
    <citation type="journal article" date="2019" name="Sci. Rep.">
        <title>Differences in resource use lead to coexistence of seed-transmitted microbial populations.</title>
        <authorList>
            <person name="Torres-Cortes G."/>
            <person name="Garcia B.J."/>
            <person name="Compant S."/>
            <person name="Rezki S."/>
            <person name="Jones P."/>
            <person name="Preveaux A."/>
            <person name="Briand M."/>
            <person name="Roulet A."/>
            <person name="Bouchez O."/>
            <person name="Jacobson D."/>
            <person name="Barret M."/>
        </authorList>
    </citation>
    <scope>NUCLEOTIDE SEQUENCE [LARGE SCALE GENOMIC DNA]</scope>
    <source>
        <strain evidence="2 3">CFBP13530</strain>
    </source>
</reference>
<gene>
    <name evidence="2" type="ORF">EcCFBP13530_20180</name>
</gene>
<accession>A0AB38P054</accession>
<protein>
    <recommendedName>
        <fullName evidence="4">Exc2 family lipoprotein</fullName>
    </recommendedName>
</protein>